<feature type="compositionally biased region" description="Polar residues" evidence="2">
    <location>
        <begin position="221"/>
        <end position="230"/>
    </location>
</feature>
<dbReference type="PANTHER" id="PTHR34482:SF36">
    <property type="entry name" value="RETROTRANSPOSON GAG DOMAIN-CONTAINING PROTEIN"/>
    <property type="match status" value="1"/>
</dbReference>
<comment type="caution">
    <text evidence="4">The sequence shown here is derived from an EMBL/GenBank/DDBJ whole genome shotgun (WGS) entry which is preliminary data.</text>
</comment>
<dbReference type="Proteomes" id="UP000325315">
    <property type="component" value="Unassembled WGS sequence"/>
</dbReference>
<dbReference type="EMBL" id="SMMG02000006">
    <property type="protein sequence ID" value="KAA3470774.1"/>
    <property type="molecule type" value="Genomic_DNA"/>
</dbReference>
<dbReference type="OrthoDB" id="1305854at2759"/>
<dbReference type="GO" id="GO:0003676">
    <property type="term" value="F:nucleic acid binding"/>
    <property type="evidence" value="ECO:0007669"/>
    <property type="project" value="InterPro"/>
</dbReference>
<name>A0A5B6VP13_9ROSI</name>
<evidence type="ECO:0000256" key="1">
    <source>
        <dbReference type="PROSITE-ProRule" id="PRU00047"/>
    </source>
</evidence>
<sequence length="299" mass="34430">MFRASSAGNEQKTDRTTVEDAASNAQAPAQGTALTNSRPETLGQGEEAREAFLHMMSNWVFDELLCTPEECLKFAPEECLKFAVSLLRDSDYQWWNTLVSVVPKERVSREFFQEEYWKKYISQKFIDHKRKEFLKYTRECISTEATMCKRFEDGLNEDIHLYVGVLDLKEFVVLLDRAYKAKELAKEKRRAENESRDPRKRQLNKSLHSSSKKLRDFAPRSDTSAGFSNRSKGKQFSGPKRQTTLVASVGNVRPSRPKCPQCGRRHSGECRANEKTCFRCGSLDHFIRDCLEVGEKEKS</sequence>
<evidence type="ECO:0000256" key="2">
    <source>
        <dbReference type="SAM" id="MobiDB-lite"/>
    </source>
</evidence>
<dbReference type="PANTHER" id="PTHR34482">
    <property type="entry name" value="DNA DAMAGE-INDUCIBLE PROTEIN 1-LIKE"/>
    <property type="match status" value="1"/>
</dbReference>
<proteinExistence type="predicted"/>
<feature type="compositionally biased region" description="Polar residues" evidence="2">
    <location>
        <begin position="23"/>
        <end position="39"/>
    </location>
</feature>
<dbReference type="Pfam" id="PF00098">
    <property type="entry name" value="zf-CCHC"/>
    <property type="match status" value="1"/>
</dbReference>
<protein>
    <submittedName>
        <fullName evidence="4">Gag-Pol polyprotein</fullName>
    </submittedName>
</protein>
<evidence type="ECO:0000259" key="3">
    <source>
        <dbReference type="PROSITE" id="PS50158"/>
    </source>
</evidence>
<accession>A0A5B6VP13</accession>
<organism evidence="4 5">
    <name type="scientific">Gossypium australe</name>
    <dbReference type="NCBI Taxonomy" id="47621"/>
    <lineage>
        <taxon>Eukaryota</taxon>
        <taxon>Viridiplantae</taxon>
        <taxon>Streptophyta</taxon>
        <taxon>Embryophyta</taxon>
        <taxon>Tracheophyta</taxon>
        <taxon>Spermatophyta</taxon>
        <taxon>Magnoliopsida</taxon>
        <taxon>eudicotyledons</taxon>
        <taxon>Gunneridae</taxon>
        <taxon>Pentapetalae</taxon>
        <taxon>rosids</taxon>
        <taxon>malvids</taxon>
        <taxon>Malvales</taxon>
        <taxon>Malvaceae</taxon>
        <taxon>Malvoideae</taxon>
        <taxon>Gossypium</taxon>
    </lineage>
</organism>
<keyword evidence="1" id="KW-0862">Zinc</keyword>
<gene>
    <name evidence="4" type="ORF">EPI10_016458</name>
</gene>
<feature type="region of interest" description="Disordered" evidence="2">
    <location>
        <begin position="1"/>
        <end position="41"/>
    </location>
</feature>
<dbReference type="SMART" id="SM00343">
    <property type="entry name" value="ZnF_C2HC"/>
    <property type="match status" value="1"/>
</dbReference>
<keyword evidence="1" id="KW-0863">Zinc-finger</keyword>
<dbReference type="Gene3D" id="4.10.60.10">
    <property type="entry name" value="Zinc finger, CCHC-type"/>
    <property type="match status" value="1"/>
</dbReference>
<feature type="domain" description="CCHC-type" evidence="3">
    <location>
        <begin position="277"/>
        <end position="290"/>
    </location>
</feature>
<keyword evidence="1" id="KW-0479">Metal-binding</keyword>
<dbReference type="GO" id="GO:0008270">
    <property type="term" value="F:zinc ion binding"/>
    <property type="evidence" value="ECO:0007669"/>
    <property type="project" value="UniProtKB-KW"/>
</dbReference>
<dbReference type="PROSITE" id="PS50158">
    <property type="entry name" value="ZF_CCHC"/>
    <property type="match status" value="1"/>
</dbReference>
<feature type="region of interest" description="Disordered" evidence="2">
    <location>
        <begin position="186"/>
        <end position="246"/>
    </location>
</feature>
<evidence type="ECO:0000313" key="5">
    <source>
        <dbReference type="Proteomes" id="UP000325315"/>
    </source>
</evidence>
<dbReference type="AlphaFoldDB" id="A0A5B6VP13"/>
<keyword evidence="5" id="KW-1185">Reference proteome</keyword>
<reference evidence="5" key="1">
    <citation type="journal article" date="2019" name="Plant Biotechnol. J.">
        <title>Genome sequencing of the Australian wild diploid species Gossypium australe highlights disease resistance and delayed gland morphogenesis.</title>
        <authorList>
            <person name="Cai Y."/>
            <person name="Cai X."/>
            <person name="Wang Q."/>
            <person name="Wang P."/>
            <person name="Zhang Y."/>
            <person name="Cai C."/>
            <person name="Xu Y."/>
            <person name="Wang K."/>
            <person name="Zhou Z."/>
            <person name="Wang C."/>
            <person name="Geng S."/>
            <person name="Li B."/>
            <person name="Dong Q."/>
            <person name="Hou Y."/>
            <person name="Wang H."/>
            <person name="Ai P."/>
            <person name="Liu Z."/>
            <person name="Yi F."/>
            <person name="Sun M."/>
            <person name="An G."/>
            <person name="Cheng J."/>
            <person name="Zhang Y."/>
            <person name="Shi Q."/>
            <person name="Xie Y."/>
            <person name="Shi X."/>
            <person name="Chang Y."/>
            <person name="Huang F."/>
            <person name="Chen Y."/>
            <person name="Hong S."/>
            <person name="Mi L."/>
            <person name="Sun Q."/>
            <person name="Zhang L."/>
            <person name="Zhou B."/>
            <person name="Peng R."/>
            <person name="Zhang X."/>
            <person name="Liu F."/>
        </authorList>
    </citation>
    <scope>NUCLEOTIDE SEQUENCE [LARGE SCALE GENOMIC DNA]</scope>
    <source>
        <strain evidence="5">cv. PA1801</strain>
    </source>
</reference>
<feature type="compositionally biased region" description="Polar residues" evidence="2">
    <location>
        <begin position="1"/>
        <end position="10"/>
    </location>
</feature>
<dbReference type="InterPro" id="IPR001878">
    <property type="entry name" value="Znf_CCHC"/>
</dbReference>
<feature type="compositionally biased region" description="Basic and acidic residues" evidence="2">
    <location>
        <begin position="186"/>
        <end position="197"/>
    </location>
</feature>
<evidence type="ECO:0000313" key="4">
    <source>
        <dbReference type="EMBL" id="KAA3470774.1"/>
    </source>
</evidence>